<evidence type="ECO:0000313" key="4">
    <source>
        <dbReference type="Proteomes" id="UP000277671"/>
    </source>
</evidence>
<dbReference type="AlphaFoldDB" id="A0A495JTV9"/>
<gene>
    <name evidence="3" type="ORF">BDK92_6218</name>
</gene>
<organism evidence="3 4">
    <name type="scientific">Micromonospora pisi</name>
    <dbReference type="NCBI Taxonomy" id="589240"/>
    <lineage>
        <taxon>Bacteria</taxon>
        <taxon>Bacillati</taxon>
        <taxon>Actinomycetota</taxon>
        <taxon>Actinomycetes</taxon>
        <taxon>Micromonosporales</taxon>
        <taxon>Micromonosporaceae</taxon>
        <taxon>Micromonospora</taxon>
    </lineage>
</organism>
<feature type="region of interest" description="Disordered" evidence="2">
    <location>
        <begin position="1"/>
        <end position="79"/>
    </location>
</feature>
<evidence type="ECO:0000256" key="2">
    <source>
        <dbReference type="SAM" id="MobiDB-lite"/>
    </source>
</evidence>
<comment type="caution">
    <text evidence="3">The sequence shown here is derived from an EMBL/GenBank/DDBJ whole genome shotgun (WGS) entry which is preliminary data.</text>
</comment>
<keyword evidence="1" id="KW-0175">Coiled coil</keyword>
<accession>A0A495JTV9</accession>
<evidence type="ECO:0000313" key="3">
    <source>
        <dbReference type="EMBL" id="RKR91804.1"/>
    </source>
</evidence>
<proteinExistence type="predicted"/>
<keyword evidence="4" id="KW-1185">Reference proteome</keyword>
<feature type="coiled-coil region" evidence="1">
    <location>
        <begin position="79"/>
        <end position="120"/>
    </location>
</feature>
<evidence type="ECO:0000256" key="1">
    <source>
        <dbReference type="SAM" id="Coils"/>
    </source>
</evidence>
<name>A0A495JTV9_9ACTN</name>
<dbReference type="Proteomes" id="UP000277671">
    <property type="component" value="Unassembled WGS sequence"/>
</dbReference>
<reference evidence="3 4" key="1">
    <citation type="submission" date="2018-10" db="EMBL/GenBank/DDBJ databases">
        <title>Sequencing the genomes of 1000 actinobacteria strains.</title>
        <authorList>
            <person name="Klenk H.-P."/>
        </authorList>
    </citation>
    <scope>NUCLEOTIDE SEQUENCE [LARGE SCALE GENOMIC DNA]</scope>
    <source>
        <strain evidence="3 4">DSM 45175</strain>
    </source>
</reference>
<dbReference type="EMBL" id="RBKT01000001">
    <property type="protein sequence ID" value="RKR91804.1"/>
    <property type="molecule type" value="Genomic_DNA"/>
</dbReference>
<sequence>MAGEEQRGGLPGDNGPSNAGRGGTAGRDDSAYLRPDLPPVIARLRGNQGHSRMVGAEHQKPASGRNAPMPTSATDAKQAADLDRELKELRARARSIARELAVLARRGRELRRQVEAHQKRRSV</sequence>
<protein>
    <submittedName>
        <fullName evidence="3">Uncharacterized protein</fullName>
    </submittedName>
</protein>